<name>A0ABD0N6P0_CIRMR</name>
<evidence type="ECO:0000313" key="2">
    <source>
        <dbReference type="Proteomes" id="UP001529510"/>
    </source>
</evidence>
<evidence type="ECO:0000313" key="1">
    <source>
        <dbReference type="EMBL" id="KAL0157804.1"/>
    </source>
</evidence>
<reference evidence="1 2" key="1">
    <citation type="submission" date="2024-05" db="EMBL/GenBank/DDBJ databases">
        <title>Genome sequencing and assembly of Indian major carp, Cirrhinus mrigala (Hamilton, 1822).</title>
        <authorList>
            <person name="Mohindra V."/>
            <person name="Chowdhury L.M."/>
            <person name="Lal K."/>
            <person name="Jena J.K."/>
        </authorList>
    </citation>
    <scope>NUCLEOTIDE SEQUENCE [LARGE SCALE GENOMIC DNA]</scope>
    <source>
        <strain evidence="1">CM1030</strain>
        <tissue evidence="1">Blood</tissue>
    </source>
</reference>
<dbReference type="Proteomes" id="UP001529510">
    <property type="component" value="Unassembled WGS sequence"/>
</dbReference>
<dbReference type="PANTHER" id="PTHR46299:SF1">
    <property type="entry name" value="VON WILLEBRAND FACTOR A DOMAIN-CONTAINING PROTEIN 5B1"/>
    <property type="match status" value="1"/>
</dbReference>
<feature type="non-terminal residue" evidence="1">
    <location>
        <position position="59"/>
    </location>
</feature>
<gene>
    <name evidence="1" type="ORF">M9458_045880</name>
</gene>
<feature type="non-terminal residue" evidence="1">
    <location>
        <position position="1"/>
    </location>
</feature>
<sequence length="59" mass="6753">VDIIRKRLHKDILHNPVVMLNFCPDLRSTTSDLRSVQGEFIFLIDRSGSMSGVNINRVK</sequence>
<protein>
    <submittedName>
        <fullName evidence="1">Uncharacterized protein</fullName>
    </submittedName>
</protein>
<organism evidence="1 2">
    <name type="scientific">Cirrhinus mrigala</name>
    <name type="common">Mrigala</name>
    <dbReference type="NCBI Taxonomy" id="683832"/>
    <lineage>
        <taxon>Eukaryota</taxon>
        <taxon>Metazoa</taxon>
        <taxon>Chordata</taxon>
        <taxon>Craniata</taxon>
        <taxon>Vertebrata</taxon>
        <taxon>Euteleostomi</taxon>
        <taxon>Actinopterygii</taxon>
        <taxon>Neopterygii</taxon>
        <taxon>Teleostei</taxon>
        <taxon>Ostariophysi</taxon>
        <taxon>Cypriniformes</taxon>
        <taxon>Cyprinidae</taxon>
        <taxon>Labeoninae</taxon>
        <taxon>Labeonini</taxon>
        <taxon>Cirrhinus</taxon>
    </lineage>
</organism>
<dbReference type="PANTHER" id="PTHR46299">
    <property type="entry name" value="VON WILLEBRAND FACTOR A DOMAIN-CONTAINING PROTEIN 5B2-RELATED"/>
    <property type="match status" value="1"/>
</dbReference>
<keyword evidence="2" id="KW-1185">Reference proteome</keyword>
<comment type="caution">
    <text evidence="1">The sequence shown here is derived from an EMBL/GenBank/DDBJ whole genome shotgun (WGS) entry which is preliminary data.</text>
</comment>
<dbReference type="EMBL" id="JAMKFB020000023">
    <property type="protein sequence ID" value="KAL0157804.1"/>
    <property type="molecule type" value="Genomic_DNA"/>
</dbReference>
<dbReference type="InterPro" id="IPR052627">
    <property type="entry name" value="VWA_domain-containing"/>
</dbReference>
<accession>A0ABD0N6P0</accession>
<dbReference type="AlphaFoldDB" id="A0ABD0N6P0"/>
<proteinExistence type="predicted"/>